<gene>
    <name evidence="1" type="ORF">A3C89_03340</name>
</gene>
<name>A0A1F6DEU4_9BACT</name>
<dbReference type="EMBL" id="MFLF01000012">
    <property type="protein sequence ID" value="OGG59948.1"/>
    <property type="molecule type" value="Genomic_DNA"/>
</dbReference>
<protein>
    <recommendedName>
        <fullName evidence="3">GlcNAc-PI de-N-acetylase</fullName>
    </recommendedName>
</protein>
<dbReference type="Pfam" id="PF02585">
    <property type="entry name" value="PIG-L"/>
    <property type="match status" value="1"/>
</dbReference>
<evidence type="ECO:0000313" key="2">
    <source>
        <dbReference type="Proteomes" id="UP000178794"/>
    </source>
</evidence>
<evidence type="ECO:0000313" key="1">
    <source>
        <dbReference type="EMBL" id="OGG59948.1"/>
    </source>
</evidence>
<comment type="caution">
    <text evidence="1">The sequence shown here is derived from an EMBL/GenBank/DDBJ whole genome shotgun (WGS) entry which is preliminary data.</text>
</comment>
<proteinExistence type="predicted"/>
<dbReference type="InterPro" id="IPR003737">
    <property type="entry name" value="GlcNAc_PI_deacetylase-related"/>
</dbReference>
<dbReference type="PANTHER" id="PTHR12993:SF30">
    <property type="entry name" value="N-ACETYL-ALPHA-D-GLUCOSAMINYL L-MALATE DEACETYLASE 1"/>
    <property type="match status" value="1"/>
</dbReference>
<dbReference type="PANTHER" id="PTHR12993">
    <property type="entry name" value="N-ACETYLGLUCOSAMINYL-PHOSPHATIDYLINOSITOL DE-N-ACETYLASE-RELATED"/>
    <property type="match status" value="1"/>
</dbReference>
<sequence>MKKILAVGAHPDDIELGCGGTIARHVDKGDDVYCVILTRGEHGATDVNRHKETLSALRVLGVPEDNILVHDFPDRELFKHLNGIITVLEDTARRYAPHRVYTMFKGDRHQDHRTTYEASAVAYRKVPQVLCYETPSAWPAFDPQIFINIGEFSGRKMDALRCHESQMDRDYMKPETLEIAARFHAQQIGLRDMCEAFMVHKMILD</sequence>
<evidence type="ECO:0008006" key="3">
    <source>
        <dbReference type="Google" id="ProtNLM"/>
    </source>
</evidence>
<reference evidence="1 2" key="1">
    <citation type="journal article" date="2016" name="Nat. Commun.">
        <title>Thousands of microbial genomes shed light on interconnected biogeochemical processes in an aquifer system.</title>
        <authorList>
            <person name="Anantharaman K."/>
            <person name="Brown C.T."/>
            <person name="Hug L.A."/>
            <person name="Sharon I."/>
            <person name="Castelle C.J."/>
            <person name="Probst A.J."/>
            <person name="Thomas B.C."/>
            <person name="Singh A."/>
            <person name="Wilkins M.J."/>
            <person name="Karaoz U."/>
            <person name="Brodie E.L."/>
            <person name="Williams K.H."/>
            <person name="Hubbard S.S."/>
            <person name="Banfield J.F."/>
        </authorList>
    </citation>
    <scope>NUCLEOTIDE SEQUENCE [LARGE SCALE GENOMIC DNA]</scope>
</reference>
<dbReference type="Gene3D" id="3.40.50.10320">
    <property type="entry name" value="LmbE-like"/>
    <property type="match status" value="1"/>
</dbReference>
<accession>A0A1F6DEU4</accession>
<organism evidence="1 2">
    <name type="scientific">Candidatus Kaiserbacteria bacterium RIFCSPHIGHO2_02_FULL_50_50</name>
    <dbReference type="NCBI Taxonomy" id="1798492"/>
    <lineage>
        <taxon>Bacteria</taxon>
        <taxon>Candidatus Kaiseribacteriota</taxon>
    </lineage>
</organism>
<dbReference type="GO" id="GO:0016811">
    <property type="term" value="F:hydrolase activity, acting on carbon-nitrogen (but not peptide) bonds, in linear amides"/>
    <property type="evidence" value="ECO:0007669"/>
    <property type="project" value="TreeGrafter"/>
</dbReference>
<dbReference type="SUPFAM" id="SSF102588">
    <property type="entry name" value="LmbE-like"/>
    <property type="match status" value="1"/>
</dbReference>
<dbReference type="Proteomes" id="UP000178794">
    <property type="component" value="Unassembled WGS sequence"/>
</dbReference>
<dbReference type="AlphaFoldDB" id="A0A1F6DEU4"/>
<dbReference type="STRING" id="1798492.A3C89_03340"/>
<dbReference type="InterPro" id="IPR024078">
    <property type="entry name" value="LmbE-like_dom_sf"/>
</dbReference>